<evidence type="ECO:0000313" key="9">
    <source>
        <dbReference type="Proteomes" id="UP001521184"/>
    </source>
</evidence>
<name>A0ABR3TKW3_9PEZI</name>
<comment type="subcellular location">
    <subcellularLocation>
        <location evidence="1">Cytoplasm</location>
        <location evidence="1">P-body</location>
    </subcellularLocation>
</comment>
<proteinExistence type="inferred from homology"/>
<dbReference type="SMART" id="SM01199">
    <property type="entry name" value="FDF"/>
    <property type="match status" value="1"/>
</dbReference>
<dbReference type="Pfam" id="PF03853">
    <property type="entry name" value="YjeF_N"/>
    <property type="match status" value="1"/>
</dbReference>
<feature type="region of interest" description="Disordered" evidence="5">
    <location>
        <begin position="392"/>
        <end position="513"/>
    </location>
</feature>
<evidence type="ECO:0000256" key="2">
    <source>
        <dbReference type="ARBA" id="ARBA00006610"/>
    </source>
</evidence>
<evidence type="ECO:0000256" key="5">
    <source>
        <dbReference type="SAM" id="MobiDB-lite"/>
    </source>
</evidence>
<keyword evidence="9" id="KW-1185">Reference proteome</keyword>
<evidence type="ECO:0000256" key="4">
    <source>
        <dbReference type="ARBA" id="ARBA00022490"/>
    </source>
</evidence>
<accession>A0ABR3TKW3</accession>
<feature type="compositionally biased region" description="Basic residues" evidence="5">
    <location>
        <begin position="259"/>
        <end position="270"/>
    </location>
</feature>
<feature type="domain" description="DFDF" evidence="7">
    <location>
        <begin position="351"/>
        <end position="387"/>
    </location>
</feature>
<feature type="region of interest" description="Disordered" evidence="5">
    <location>
        <begin position="212"/>
        <end position="322"/>
    </location>
</feature>
<keyword evidence="4" id="KW-0963">Cytoplasm</keyword>
<dbReference type="SUPFAM" id="SSF64153">
    <property type="entry name" value="YjeF N-terminal domain-like"/>
    <property type="match status" value="1"/>
</dbReference>
<dbReference type="Gene3D" id="3.40.50.10260">
    <property type="entry name" value="YjeF N-terminal domain"/>
    <property type="match status" value="1"/>
</dbReference>
<evidence type="ECO:0000256" key="3">
    <source>
        <dbReference type="ARBA" id="ARBA00015797"/>
    </source>
</evidence>
<organism evidence="8 9">
    <name type="scientific">Diplodia intermedia</name>
    <dbReference type="NCBI Taxonomy" id="856260"/>
    <lineage>
        <taxon>Eukaryota</taxon>
        <taxon>Fungi</taxon>
        <taxon>Dikarya</taxon>
        <taxon>Ascomycota</taxon>
        <taxon>Pezizomycotina</taxon>
        <taxon>Dothideomycetes</taxon>
        <taxon>Dothideomycetes incertae sedis</taxon>
        <taxon>Botryosphaeriales</taxon>
        <taxon>Botryosphaeriaceae</taxon>
        <taxon>Diplodia</taxon>
    </lineage>
</organism>
<dbReference type="InterPro" id="IPR025762">
    <property type="entry name" value="DFDF"/>
</dbReference>
<dbReference type="PANTHER" id="PTHR13612">
    <property type="entry name" value="ENHANCER OF MRNA-DECAPPING PROTEIN 3"/>
    <property type="match status" value="1"/>
</dbReference>
<comment type="similarity">
    <text evidence="2">Belongs to the EDC3 family.</text>
</comment>
<dbReference type="PANTHER" id="PTHR13612:SF0">
    <property type="entry name" value="ENHANCER OF MRNA-DECAPPING PROTEIN 3"/>
    <property type="match status" value="1"/>
</dbReference>
<dbReference type="Proteomes" id="UP001521184">
    <property type="component" value="Unassembled WGS sequence"/>
</dbReference>
<dbReference type="PROSITE" id="PS51512">
    <property type="entry name" value="DFDF"/>
    <property type="match status" value="1"/>
</dbReference>
<evidence type="ECO:0000256" key="1">
    <source>
        <dbReference type="ARBA" id="ARBA00004201"/>
    </source>
</evidence>
<feature type="compositionally biased region" description="Acidic residues" evidence="5">
    <location>
        <begin position="214"/>
        <end position="227"/>
    </location>
</feature>
<feature type="compositionally biased region" description="Polar residues" evidence="5">
    <location>
        <begin position="474"/>
        <end position="498"/>
    </location>
</feature>
<feature type="compositionally biased region" description="Basic residues" evidence="5">
    <location>
        <begin position="445"/>
        <end position="459"/>
    </location>
</feature>
<evidence type="ECO:0000313" key="8">
    <source>
        <dbReference type="EMBL" id="KAL1639885.1"/>
    </source>
</evidence>
<evidence type="ECO:0000259" key="7">
    <source>
        <dbReference type="PROSITE" id="PS51512"/>
    </source>
</evidence>
<feature type="domain" description="YjeF N-terminal" evidence="6">
    <location>
        <begin position="540"/>
        <end position="778"/>
    </location>
</feature>
<evidence type="ECO:0000259" key="6">
    <source>
        <dbReference type="PROSITE" id="PS51385"/>
    </source>
</evidence>
<dbReference type="Pfam" id="PF09532">
    <property type="entry name" value="FDF"/>
    <property type="match status" value="1"/>
</dbReference>
<dbReference type="InterPro" id="IPR019050">
    <property type="entry name" value="FDF_dom"/>
</dbReference>
<gene>
    <name evidence="8" type="primary">EDC3</name>
    <name evidence="8" type="ORF">SLS58_007472</name>
</gene>
<protein>
    <recommendedName>
        <fullName evidence="3">Enhancer of mRNA-decapping protein 3</fullName>
    </recommendedName>
</protein>
<reference evidence="8 9" key="1">
    <citation type="journal article" date="2023" name="Plant Dis.">
        <title>First Report of Diplodia intermedia Causing Canker and Dieback Diseases on Apple Trees in Canada.</title>
        <authorList>
            <person name="Ellouze W."/>
            <person name="Ilyukhin E."/>
            <person name="Sulman M."/>
            <person name="Ali S."/>
        </authorList>
    </citation>
    <scope>NUCLEOTIDE SEQUENCE [LARGE SCALE GENOMIC DNA]</scope>
    <source>
        <strain evidence="8 9">M45-28</strain>
    </source>
</reference>
<sequence>MAAQLIGIAVLVTLKDPQQTVVCGRVANVIEQSATLVLQDVFFPATGHRLPGYTIDGAHIADISVQPHQSAISTPTFPPSHPPAFPPHPQHIVPTPVQYGVPPPPTVLPVEAPAVAQPLPTPAMEPPMPKQTFVDPAILSFAKRPGAAASQTAEVPIMPVKPIAVAAAAAKQSGKTSPFVGAVAKKAVAGGKIVKPKEDPATLTRPFNALGLEAGEEDGEESDDPTINEERVRRVSISTTRTGKPLETPAAKAAEAGKRAKKGARGKKQKKEQFLQPAGDENAPDLSPETARKTPANFKGKGWRQTPMLQDPPSARTPGLIGGKVGMEAVRLSNRKTRRQKAMDATNGWATEDATDVQELPEFDFAENLSKFDKRTVFEQIRNEDTTADEDRLVSFNRLPPRAGTAGGKNLHPTENVLEHRRPNLRSTSNSSSEDDFSDFDSGRNSRRNMSRASNRRAPFRSNSVLQDDIHNASAASLSKSVRNQQHRGSTVVYSSTNSPVPGRPTPPSSPSVNLLQPPHASFRVSQSGTTCHTITPGTMTAVEELAEVEFGLTEELMAENAARGIAQVALQAVNPGGRRLARENLAVNARPVVVVLAGNHRTGARAIAAARHLHARGPRVVVALLGYERPADYDKDVRRQLELLKRLGGYVRGWADVARGLKRLEAPPELIADALLGRNREFDALGREDRASAMAMVGWANKSRAQVLAVEGPSGVGASTGEVSIIEGEPLEVRARYVVCLGAPRSGLLRALQMGHVRDPDWLVWVVDLGLNKAWKRVGGLGGRKGVRFGSEWAVQIRFDDTAAAAAAGAGGGGGEGETEDQAK</sequence>
<dbReference type="EMBL" id="JAKEKT020000057">
    <property type="protein sequence ID" value="KAL1639885.1"/>
    <property type="molecule type" value="Genomic_DNA"/>
</dbReference>
<dbReference type="InterPro" id="IPR004443">
    <property type="entry name" value="YjeF_N_dom"/>
</dbReference>
<dbReference type="PROSITE" id="PS51385">
    <property type="entry name" value="YJEF_N"/>
    <property type="match status" value="1"/>
</dbReference>
<dbReference type="InterPro" id="IPR036652">
    <property type="entry name" value="YjeF_N_dom_sf"/>
</dbReference>
<comment type="caution">
    <text evidence="8">The sequence shown here is derived from an EMBL/GenBank/DDBJ whole genome shotgun (WGS) entry which is preliminary data.</text>
</comment>